<accession>A0A7R9L4Z8</accession>
<protein>
    <submittedName>
        <fullName evidence="7">Uncharacterized protein</fullName>
    </submittedName>
</protein>
<evidence type="ECO:0000256" key="4">
    <source>
        <dbReference type="ARBA" id="ARBA00023136"/>
    </source>
</evidence>
<dbReference type="InterPro" id="IPR018499">
    <property type="entry name" value="Tetraspanin/Peripherin"/>
</dbReference>
<feature type="region of interest" description="Disordered" evidence="5">
    <location>
        <begin position="179"/>
        <end position="237"/>
    </location>
</feature>
<gene>
    <name evidence="7" type="ORF">OSB1V03_LOCUS15606</name>
</gene>
<dbReference type="GO" id="GO:0016020">
    <property type="term" value="C:membrane"/>
    <property type="evidence" value="ECO:0007669"/>
    <property type="project" value="UniProtKB-SubCell"/>
</dbReference>
<keyword evidence="2 6" id="KW-0812">Transmembrane</keyword>
<dbReference type="EMBL" id="CAJPIZ010016300">
    <property type="protein sequence ID" value="CAG2115645.1"/>
    <property type="molecule type" value="Genomic_DNA"/>
</dbReference>
<keyword evidence="3 6" id="KW-1133">Transmembrane helix</keyword>
<evidence type="ECO:0000256" key="3">
    <source>
        <dbReference type="ARBA" id="ARBA00022989"/>
    </source>
</evidence>
<evidence type="ECO:0000256" key="1">
    <source>
        <dbReference type="ARBA" id="ARBA00004141"/>
    </source>
</evidence>
<evidence type="ECO:0000313" key="8">
    <source>
        <dbReference type="Proteomes" id="UP000759131"/>
    </source>
</evidence>
<dbReference type="Proteomes" id="UP000759131">
    <property type="component" value="Unassembled WGS sequence"/>
</dbReference>
<keyword evidence="4 6" id="KW-0472">Membrane</keyword>
<feature type="transmembrane region" description="Helical" evidence="6">
    <location>
        <begin position="70"/>
        <end position="91"/>
    </location>
</feature>
<feature type="transmembrane region" description="Helical" evidence="6">
    <location>
        <begin position="123"/>
        <end position="141"/>
    </location>
</feature>
<name>A0A7R9L4Z8_9ACAR</name>
<feature type="transmembrane region" description="Helical" evidence="6">
    <location>
        <begin position="18"/>
        <end position="42"/>
    </location>
</feature>
<dbReference type="OrthoDB" id="6478238at2759"/>
<feature type="transmembrane region" description="Helical" evidence="6">
    <location>
        <begin position="98"/>
        <end position="117"/>
    </location>
</feature>
<organism evidence="7">
    <name type="scientific">Medioppia subpectinata</name>
    <dbReference type="NCBI Taxonomy" id="1979941"/>
    <lineage>
        <taxon>Eukaryota</taxon>
        <taxon>Metazoa</taxon>
        <taxon>Ecdysozoa</taxon>
        <taxon>Arthropoda</taxon>
        <taxon>Chelicerata</taxon>
        <taxon>Arachnida</taxon>
        <taxon>Acari</taxon>
        <taxon>Acariformes</taxon>
        <taxon>Sarcoptiformes</taxon>
        <taxon>Oribatida</taxon>
        <taxon>Brachypylina</taxon>
        <taxon>Oppioidea</taxon>
        <taxon>Oppiidae</taxon>
        <taxon>Medioppia</taxon>
    </lineage>
</organism>
<evidence type="ECO:0000256" key="6">
    <source>
        <dbReference type="SAM" id="Phobius"/>
    </source>
</evidence>
<sequence>MDKHTDIRYTTAFRVKKWILFTFCCLSIVGTIIMAALASTIVDHYVDQNSDQFNDLTIDERQRLKSMAKVVIYVSTAYAILFNLLGLMGAYKEHYCMTVTYAILMTLGTLGSIGTAIQNPYYYTNTVIYLLVTILAFAFAYDLRRRRLILFSAPIVISPVPAPTVDAIPLTPPPHYQKEDAGKQYAPVAQSEDIPPSEKHRSYAAVVANDEEGAHDGAHDGHHNDHHHEQGGHEPHE</sequence>
<proteinExistence type="predicted"/>
<dbReference type="EMBL" id="OC870875">
    <property type="protein sequence ID" value="CAD7635215.1"/>
    <property type="molecule type" value="Genomic_DNA"/>
</dbReference>
<dbReference type="Pfam" id="PF00335">
    <property type="entry name" value="Tetraspanin"/>
    <property type="match status" value="1"/>
</dbReference>
<evidence type="ECO:0000313" key="7">
    <source>
        <dbReference type="EMBL" id="CAD7635215.1"/>
    </source>
</evidence>
<feature type="compositionally biased region" description="Basic and acidic residues" evidence="5">
    <location>
        <begin position="212"/>
        <end position="237"/>
    </location>
</feature>
<evidence type="ECO:0000256" key="5">
    <source>
        <dbReference type="SAM" id="MobiDB-lite"/>
    </source>
</evidence>
<evidence type="ECO:0000256" key="2">
    <source>
        <dbReference type="ARBA" id="ARBA00022692"/>
    </source>
</evidence>
<comment type="subcellular location">
    <subcellularLocation>
        <location evidence="1">Membrane</location>
        <topology evidence="1">Multi-pass membrane protein</topology>
    </subcellularLocation>
</comment>
<dbReference type="AlphaFoldDB" id="A0A7R9L4Z8"/>
<reference evidence="7" key="1">
    <citation type="submission" date="2020-11" db="EMBL/GenBank/DDBJ databases">
        <authorList>
            <person name="Tran Van P."/>
        </authorList>
    </citation>
    <scope>NUCLEOTIDE SEQUENCE</scope>
</reference>
<keyword evidence="8" id="KW-1185">Reference proteome</keyword>